<dbReference type="InterPro" id="IPR001736">
    <property type="entry name" value="PLipase_D/transphosphatidylase"/>
</dbReference>
<dbReference type="Pfam" id="PF04851">
    <property type="entry name" value="ResIII"/>
    <property type="match status" value="1"/>
</dbReference>
<dbReference type="InterPro" id="IPR001650">
    <property type="entry name" value="Helicase_C-like"/>
</dbReference>
<dbReference type="AlphaFoldDB" id="A0A0U2V3H5"/>
<feature type="domain" description="PLD phosphodiesterase" evidence="1">
    <location>
        <begin position="92"/>
        <end position="122"/>
    </location>
</feature>
<dbReference type="SMART" id="SM00490">
    <property type="entry name" value="HELICc"/>
    <property type="match status" value="1"/>
</dbReference>
<dbReference type="CDD" id="cd18799">
    <property type="entry name" value="SF2_C_EcoAI-like"/>
    <property type="match status" value="1"/>
</dbReference>
<keyword evidence="4" id="KW-0547">Nucleotide-binding</keyword>
<proteinExistence type="predicted"/>
<evidence type="ECO:0000259" key="2">
    <source>
        <dbReference type="PROSITE" id="PS51192"/>
    </source>
</evidence>
<dbReference type="InterPro" id="IPR006935">
    <property type="entry name" value="Helicase/UvrB_N"/>
</dbReference>
<name>A0A0U2V3H5_9EURY</name>
<dbReference type="InterPro" id="IPR050742">
    <property type="entry name" value="Helicase_Restrict-Modif_Enz"/>
</dbReference>
<dbReference type="Gene3D" id="3.40.50.300">
    <property type="entry name" value="P-loop containing nucleotide triphosphate hydrolases"/>
    <property type="match status" value="2"/>
</dbReference>
<dbReference type="GO" id="GO:0140097">
    <property type="term" value="F:catalytic activity, acting on DNA"/>
    <property type="evidence" value="ECO:0007669"/>
    <property type="project" value="UniProtKB-ARBA"/>
</dbReference>
<dbReference type="GO" id="GO:0016787">
    <property type="term" value="F:hydrolase activity"/>
    <property type="evidence" value="ECO:0007669"/>
    <property type="project" value="InterPro"/>
</dbReference>
<dbReference type="Pfam" id="PF00271">
    <property type="entry name" value="Helicase_C"/>
    <property type="match status" value="1"/>
</dbReference>
<reference evidence="4 5" key="1">
    <citation type="submission" date="2015-04" db="EMBL/GenBank/DDBJ databases">
        <title>The complete genome sequence of the rumen methanogen Methanobrevibacter millerae SM9.</title>
        <authorList>
            <person name="Leahy S.C."/>
            <person name="Kelly W.J."/>
            <person name="Pacheco D.M."/>
            <person name="Li D."/>
            <person name="Altermann E."/>
            <person name="Attwood G.T."/>
        </authorList>
    </citation>
    <scope>NUCLEOTIDE SEQUENCE [LARGE SCALE GENOMIC DNA]</scope>
    <source>
        <strain evidence="4 5">SM9</strain>
    </source>
</reference>
<dbReference type="KEGG" id="mmil:sm9_1229"/>
<dbReference type="EMBL" id="CP011266">
    <property type="protein sequence ID" value="ALT69010.1"/>
    <property type="molecule type" value="Genomic_DNA"/>
</dbReference>
<dbReference type="SUPFAM" id="SSF52540">
    <property type="entry name" value="P-loop containing nucleoside triphosphate hydrolases"/>
    <property type="match status" value="1"/>
</dbReference>
<dbReference type="InterPro" id="IPR027417">
    <property type="entry name" value="P-loop_NTPase"/>
</dbReference>
<evidence type="ECO:0000259" key="3">
    <source>
        <dbReference type="PROSITE" id="PS51194"/>
    </source>
</evidence>
<dbReference type="PROSITE" id="PS51194">
    <property type="entry name" value="HELICASE_CTER"/>
    <property type="match status" value="1"/>
</dbReference>
<dbReference type="CDD" id="cd09205">
    <property type="entry name" value="PLDc_N_DEXD_b3"/>
    <property type="match status" value="1"/>
</dbReference>
<dbReference type="CDD" id="cd18032">
    <property type="entry name" value="DEXHc_RE_I_III_res"/>
    <property type="match status" value="1"/>
</dbReference>
<evidence type="ECO:0000313" key="4">
    <source>
        <dbReference type="EMBL" id="ALT69010.1"/>
    </source>
</evidence>
<dbReference type="SUPFAM" id="SSF56024">
    <property type="entry name" value="Phospholipase D/nuclease"/>
    <property type="match status" value="1"/>
</dbReference>
<keyword evidence="4" id="KW-0067">ATP-binding</keyword>
<dbReference type="InterPro" id="IPR025202">
    <property type="entry name" value="PLD-like_dom"/>
</dbReference>
<keyword evidence="4" id="KW-0347">Helicase</keyword>
<organism evidence="4 5">
    <name type="scientific">Methanobrevibacter millerae</name>
    <dbReference type="NCBI Taxonomy" id="230361"/>
    <lineage>
        <taxon>Archaea</taxon>
        <taxon>Methanobacteriati</taxon>
        <taxon>Methanobacteriota</taxon>
        <taxon>Methanomada group</taxon>
        <taxon>Methanobacteria</taxon>
        <taxon>Methanobacteriales</taxon>
        <taxon>Methanobacteriaceae</taxon>
        <taxon>Methanobrevibacter</taxon>
    </lineage>
</organism>
<dbReference type="GO" id="GO:0005829">
    <property type="term" value="C:cytosol"/>
    <property type="evidence" value="ECO:0007669"/>
    <property type="project" value="TreeGrafter"/>
</dbReference>
<feature type="domain" description="Helicase ATP-binding" evidence="2">
    <location>
        <begin position="202"/>
        <end position="350"/>
    </location>
</feature>
<dbReference type="Proteomes" id="UP000067738">
    <property type="component" value="Chromosome"/>
</dbReference>
<dbReference type="PANTHER" id="PTHR47396:SF1">
    <property type="entry name" value="ATP-DEPENDENT HELICASE IRC3-RELATED"/>
    <property type="match status" value="1"/>
</dbReference>
<dbReference type="PATRIC" id="fig|230361.4.peg.1270"/>
<dbReference type="Gene3D" id="3.30.870.10">
    <property type="entry name" value="Endonuclease Chain A"/>
    <property type="match status" value="1"/>
</dbReference>
<gene>
    <name evidence="4" type="ORF">sm9_1229</name>
</gene>
<dbReference type="GO" id="GO:0003677">
    <property type="term" value="F:DNA binding"/>
    <property type="evidence" value="ECO:0007669"/>
    <property type="project" value="InterPro"/>
</dbReference>
<keyword evidence="4" id="KW-0378">Hydrolase</keyword>
<dbReference type="InterPro" id="IPR014001">
    <property type="entry name" value="Helicase_ATP-bd"/>
</dbReference>
<sequence length="798" mass="94002">MMKMKQNAFTGNNTDFYKQLKKSIKDADSIDIIVSFLMKSGVKLIIDDLRDAVDNNKKIRILTSRYLNITQPEALILLKELKDIDLRFYSNKNKSFHPKAYIFHNKDYDEIYVGSSNLSKGALTDSIEWNYHFTKSQNEDDFNHFQETFNDLFEKHSIEITDKILNEYSKKWKRPKLQLNQRDNELFEPNGAQLEALYNLNKSREEGYDKALVVAATGIGKTYLAAFDAKNYEKILFLAHREEIITQASESFKNIYPNKTQGFYYSKDKDIEKDIIFALVQSLGKKTNLNEFKRDYFDYIIIDEFHHAVADNYKRVLDYFTPKFLLGLTATPERLDNRDVFALCDYNNVYEIRLKEAINKGYLSPFRYYGIYDDTVDYSQINMKNGRYDEKDLEEKLMIHKRAELVLRHFLKYNSSSAIGFCSSRNHAEYMAKYFTENDIPSAAVYSGSQGEYTENRKDAVEKLKNNKLKALFTVDMFNEGVDIPSIDTVLFLRPTQSPTIFLQQLGRGLRKDENKKYLTVLDFIGNYKKANMAPFLLSGYDYNTKTLLNESVMEFEYPDDCYIDFDFKLVDLFKIQATQELKIKDRIVLEYESIKAKIGKRPSRVDLFLGMDDSIITSMKKSSKINLFRDYLKFLDDNDELNIEEREFISTPAHDFLKTIETTNMTKSYKMPILKAFYNDGEIKLDITEDDVYKSMREFYSYKSNAVDMLKDKSSKNFASWQKKQYLSLAKRNPIKFLLKTHSEFFIKKEGYAISLSDELKDYINLDSFKNHFKDIIEYRTLYYYKTRYEKKSDNYE</sequence>
<evidence type="ECO:0000313" key="5">
    <source>
        <dbReference type="Proteomes" id="UP000067738"/>
    </source>
</evidence>
<dbReference type="SMART" id="SM00487">
    <property type="entry name" value="DEXDc"/>
    <property type="match status" value="1"/>
</dbReference>
<dbReference type="GO" id="GO:0004386">
    <property type="term" value="F:helicase activity"/>
    <property type="evidence" value="ECO:0007669"/>
    <property type="project" value="UniProtKB-KW"/>
</dbReference>
<dbReference type="PANTHER" id="PTHR47396">
    <property type="entry name" value="TYPE I RESTRICTION ENZYME ECOKI R PROTEIN"/>
    <property type="match status" value="1"/>
</dbReference>
<dbReference type="PROSITE" id="PS50035">
    <property type="entry name" value="PLD"/>
    <property type="match status" value="1"/>
</dbReference>
<dbReference type="GO" id="GO:0005524">
    <property type="term" value="F:ATP binding"/>
    <property type="evidence" value="ECO:0007669"/>
    <property type="project" value="InterPro"/>
</dbReference>
<accession>A0A0U2V3H5</accession>
<protein>
    <submittedName>
        <fullName evidence="4">DEAD/DEAH box helicase domain-containing protein</fullName>
    </submittedName>
</protein>
<feature type="domain" description="Helicase C-terminal" evidence="3">
    <location>
        <begin position="405"/>
        <end position="553"/>
    </location>
</feature>
<dbReference type="Pfam" id="PF13091">
    <property type="entry name" value="PLDc_2"/>
    <property type="match status" value="1"/>
</dbReference>
<dbReference type="PROSITE" id="PS51192">
    <property type="entry name" value="HELICASE_ATP_BIND_1"/>
    <property type="match status" value="1"/>
</dbReference>
<keyword evidence="5" id="KW-1185">Reference proteome</keyword>
<evidence type="ECO:0000259" key="1">
    <source>
        <dbReference type="PROSITE" id="PS50035"/>
    </source>
</evidence>